<dbReference type="Proteomes" id="UP000185161">
    <property type="component" value="Chromosome"/>
</dbReference>
<evidence type="ECO:0000256" key="1">
    <source>
        <dbReference type="ARBA" id="ARBA00010928"/>
    </source>
</evidence>
<dbReference type="InterPro" id="IPR051317">
    <property type="entry name" value="Gfo/Idh/MocA_oxidoreduct"/>
</dbReference>
<dbReference type="InterPro" id="IPR004104">
    <property type="entry name" value="Gfo/Idh/MocA-like_OxRdtase_C"/>
</dbReference>
<evidence type="ECO:0000313" key="7">
    <source>
        <dbReference type="Proteomes" id="UP000185161"/>
    </source>
</evidence>
<organism evidence="5 7">
    <name type="scientific">Sphingomonas koreensis</name>
    <dbReference type="NCBI Taxonomy" id="93064"/>
    <lineage>
        <taxon>Bacteria</taxon>
        <taxon>Pseudomonadati</taxon>
        <taxon>Pseudomonadota</taxon>
        <taxon>Alphaproteobacteria</taxon>
        <taxon>Sphingomonadales</taxon>
        <taxon>Sphingomonadaceae</taxon>
        <taxon>Sphingomonas</taxon>
    </lineage>
</organism>
<dbReference type="STRING" id="93064.BRX40_11535"/>
<dbReference type="PANTHER" id="PTHR43708">
    <property type="entry name" value="CONSERVED EXPRESSED OXIDOREDUCTASE (EUROFUNG)"/>
    <property type="match status" value="1"/>
</dbReference>
<comment type="similarity">
    <text evidence="1">Belongs to the Gfo/Idh/MocA family.</text>
</comment>
<dbReference type="InterPro" id="IPR000683">
    <property type="entry name" value="Gfo/Idh/MocA-like_OxRdtase_N"/>
</dbReference>
<dbReference type="EMBL" id="CP018820">
    <property type="protein sequence ID" value="APR52976.1"/>
    <property type="molecule type" value="Genomic_DNA"/>
</dbReference>
<evidence type="ECO:0000313" key="5">
    <source>
        <dbReference type="EMBL" id="APR52976.1"/>
    </source>
</evidence>
<sequence length="343" mass="36092">MDEIGVGLIGYGLGGRAFHAPYVGNTPGMALRAVVSRDPAKVHADLPGMRVVPHVAGLLAEPGIDLVIVSSPDDLHAEHALAAIRAGKHVLIDKPFATTLADARAIAAEGEARGVIVTAFQNRRWDADFRTLQGLIAAGTLGEIVEVESRFDRWRPVPADVWKEARPGGVWLDLGPHLVDQALQLFGQPLGITADIATLREGAPAPDYFHAVLRYPKRRVILHASKLAAANTLRFKVRGTGGSWVKHGIDPQEAATVAGKTPGEGNWGVDPVDGMLTGADGSVAPVPNVTGDYRLFWQALADAVRGEGGNPVPAADAIAVMDVLDAGLRSAEAHAEVKIPQAG</sequence>
<dbReference type="RefSeq" id="WP_075151669.1">
    <property type="nucleotide sequence ID" value="NZ_CP018820.1"/>
</dbReference>
<feature type="domain" description="Gfo/Idh/MocA-like oxidoreductase C-terminal" evidence="4">
    <location>
        <begin position="135"/>
        <end position="338"/>
    </location>
</feature>
<name>A0A1L6JAT1_9SPHN</name>
<accession>A0A1L6JAT1</accession>
<gene>
    <name evidence="5" type="ORF">BRX40_11535</name>
    <name evidence="6" type="ORF">CA257_09230</name>
</gene>
<keyword evidence="7" id="KW-1185">Reference proteome</keyword>
<evidence type="ECO:0000259" key="4">
    <source>
        <dbReference type="Pfam" id="PF02894"/>
    </source>
</evidence>
<dbReference type="GO" id="GO:0000166">
    <property type="term" value="F:nucleotide binding"/>
    <property type="evidence" value="ECO:0007669"/>
    <property type="project" value="InterPro"/>
</dbReference>
<dbReference type="Gene3D" id="3.40.50.720">
    <property type="entry name" value="NAD(P)-binding Rossmann-like Domain"/>
    <property type="match status" value="1"/>
</dbReference>
<dbReference type="GeneID" id="44133196"/>
<feature type="domain" description="Gfo/Idh/MocA-like oxidoreductase N-terminal" evidence="3">
    <location>
        <begin position="4"/>
        <end position="118"/>
    </location>
</feature>
<dbReference type="PANTHER" id="PTHR43708:SF5">
    <property type="entry name" value="CONSERVED EXPRESSED OXIDOREDUCTASE (EUROFUNG)-RELATED"/>
    <property type="match status" value="1"/>
</dbReference>
<proteinExistence type="inferred from homology"/>
<evidence type="ECO:0000259" key="3">
    <source>
        <dbReference type="Pfam" id="PF01408"/>
    </source>
</evidence>
<dbReference type="KEGG" id="skr:BRX40_11535"/>
<dbReference type="SUPFAM" id="SSF55347">
    <property type="entry name" value="Glyceraldehyde-3-phosphate dehydrogenase-like, C-terminal domain"/>
    <property type="match status" value="1"/>
</dbReference>
<dbReference type="Pfam" id="PF02894">
    <property type="entry name" value="GFO_IDH_MocA_C"/>
    <property type="match status" value="1"/>
</dbReference>
<dbReference type="SUPFAM" id="SSF51735">
    <property type="entry name" value="NAD(P)-binding Rossmann-fold domains"/>
    <property type="match status" value="1"/>
</dbReference>
<dbReference type="Pfam" id="PF01408">
    <property type="entry name" value="GFO_IDH_MocA"/>
    <property type="match status" value="1"/>
</dbReference>
<dbReference type="NCBIfam" id="NF008607">
    <property type="entry name" value="PRK11579.1"/>
    <property type="match status" value="1"/>
</dbReference>
<reference evidence="5" key="1">
    <citation type="submission" date="2016-12" db="EMBL/GenBank/DDBJ databases">
        <title>Whole genome sequencing of Sphingomonas koreensis.</title>
        <authorList>
            <person name="Conlan S."/>
            <person name="Thomas P.J."/>
            <person name="Mullikin J."/>
            <person name="Palmore T.N."/>
            <person name="Frank K.M."/>
            <person name="Segre J.A."/>
        </authorList>
    </citation>
    <scope>NUCLEOTIDE SEQUENCE</scope>
    <source>
        <strain evidence="5">ABOJV</strain>
    </source>
</reference>
<dbReference type="InterPro" id="IPR036291">
    <property type="entry name" value="NAD(P)-bd_dom_sf"/>
</dbReference>
<reference evidence="6 8" key="3">
    <citation type="submission" date="2018-07" db="EMBL/GenBank/DDBJ databases">
        <title>Genomic and Epidemiologic Investigation of an Indolent Hospital Outbreak.</title>
        <authorList>
            <person name="Johnson R.C."/>
            <person name="Deming C."/>
            <person name="Conlan S."/>
            <person name="Zellmer C.J."/>
            <person name="Michelin A.V."/>
            <person name="Lee-Lin S."/>
            <person name="Thomas P.J."/>
            <person name="Park M."/>
            <person name="Weingarten R.A."/>
            <person name="Less J."/>
            <person name="Dekker J.P."/>
            <person name="Frank K.M."/>
            <person name="Musser K.A."/>
            <person name="Mcquiston J.R."/>
            <person name="Henderson D.K."/>
            <person name="Lau A.F."/>
            <person name="Palmore T.N."/>
            <person name="Segre J.A."/>
        </authorList>
    </citation>
    <scope>NUCLEOTIDE SEQUENCE [LARGE SCALE GENOMIC DNA]</scope>
    <source>
        <strain evidence="6 8">SK-NIH.Env10_0317</strain>
    </source>
</reference>
<evidence type="ECO:0000256" key="2">
    <source>
        <dbReference type="ARBA" id="ARBA00023002"/>
    </source>
</evidence>
<dbReference type="EMBL" id="QQWO01000006">
    <property type="protein sequence ID" value="RSV04234.1"/>
    <property type="molecule type" value="Genomic_DNA"/>
</dbReference>
<keyword evidence="2" id="KW-0560">Oxidoreductase</keyword>
<reference evidence="7" key="2">
    <citation type="submission" date="2016-12" db="EMBL/GenBank/DDBJ databases">
        <title>Whole genome sequencing of Sphingomonas sp. ABOJV.</title>
        <authorList>
            <person name="Conlan S."/>
            <person name="Thomas P.J."/>
            <person name="Mullikin J."/>
            <person name="Palmore T.N."/>
            <person name="Frank K.M."/>
            <person name="Segre J.A."/>
        </authorList>
    </citation>
    <scope>NUCLEOTIDE SEQUENCE [LARGE SCALE GENOMIC DNA]</scope>
    <source>
        <strain evidence="7">ABOJV</strain>
    </source>
</reference>
<dbReference type="Proteomes" id="UP000286681">
    <property type="component" value="Unassembled WGS sequence"/>
</dbReference>
<evidence type="ECO:0000313" key="6">
    <source>
        <dbReference type="EMBL" id="RSV04234.1"/>
    </source>
</evidence>
<protein>
    <submittedName>
        <fullName evidence="6">Oxidoreductase</fullName>
    </submittedName>
</protein>
<evidence type="ECO:0000313" key="8">
    <source>
        <dbReference type="Proteomes" id="UP000286681"/>
    </source>
</evidence>
<dbReference type="OrthoDB" id="9792935at2"/>
<dbReference type="AlphaFoldDB" id="A0A1L6JAT1"/>
<dbReference type="Gene3D" id="3.30.360.10">
    <property type="entry name" value="Dihydrodipicolinate Reductase, domain 2"/>
    <property type="match status" value="1"/>
</dbReference>
<dbReference type="GO" id="GO:0016491">
    <property type="term" value="F:oxidoreductase activity"/>
    <property type="evidence" value="ECO:0007669"/>
    <property type="project" value="UniProtKB-KW"/>
</dbReference>